<evidence type="ECO:0000259" key="7">
    <source>
        <dbReference type="Pfam" id="PF01494"/>
    </source>
</evidence>
<dbReference type="SUPFAM" id="SSF51905">
    <property type="entry name" value="FAD/NAD(P)-binding domain"/>
    <property type="match status" value="1"/>
</dbReference>
<accession>A0ABR1XRQ9</accession>
<keyword evidence="4" id="KW-0560">Oxidoreductase</keyword>
<organism evidence="8 9">
    <name type="scientific">Phyllosticta citrichinensis</name>
    <dbReference type="NCBI Taxonomy" id="1130410"/>
    <lineage>
        <taxon>Eukaryota</taxon>
        <taxon>Fungi</taxon>
        <taxon>Dikarya</taxon>
        <taxon>Ascomycota</taxon>
        <taxon>Pezizomycotina</taxon>
        <taxon>Dothideomycetes</taxon>
        <taxon>Dothideomycetes incertae sedis</taxon>
        <taxon>Botryosphaeriales</taxon>
        <taxon>Phyllostictaceae</taxon>
        <taxon>Phyllosticta</taxon>
    </lineage>
</organism>
<sequence length="494" mass="54262">MSLPQARAPPVLEQQHRAPDERLDIIIIGAGLGGLCAATALLLSDHKVTILESAAALSDVGAGIQCLPNSVRILKALGLEPHLAPHLTTPRCCNMLSWKGEVLASLPFKPYADRIGGGSEFWDFHRAELHSALVARVLELGGAVRTGCRVKDVVCFDGDLGEGGLGPDQSAAEAVLESGGRARADIVVGADGINSRCREIMLGRPDPPVLTGDLAYRLLLKTEKMLEDDELRDLVLDPQVNYWLGPDMHAVNYILRGGEWFNMVLLVPDDLPPNVSISPGSIPEMQAPFRDWDPRIPKLLALCESVHKWRLCIRPTLEPAWSHSSAAFTLLGDAVHATLPYLASGAGMSFEDACVLGLCLGRLSGGTKSGKARALRVYEACRKQRTEAVVARGNKQQYLYHVHDGPQRDERDALFRAWNGVEERRARGERVDPAAEGLEQGSDPFPWRQGGVGDWLLTYDCWDDVESEWARDVERERRKVAEMDQEREGDRAKL</sequence>
<dbReference type="PANTHER" id="PTHR13789">
    <property type="entry name" value="MONOOXYGENASE"/>
    <property type="match status" value="1"/>
</dbReference>
<dbReference type="PRINTS" id="PR00420">
    <property type="entry name" value="RNGMNOXGNASE"/>
</dbReference>
<gene>
    <name evidence="8" type="ORF">IWX90DRAFT_471939</name>
</gene>
<evidence type="ECO:0000256" key="2">
    <source>
        <dbReference type="ARBA" id="ARBA00022630"/>
    </source>
</evidence>
<dbReference type="InterPro" id="IPR036188">
    <property type="entry name" value="FAD/NAD-bd_sf"/>
</dbReference>
<feature type="domain" description="FAD-binding" evidence="7">
    <location>
        <begin position="23"/>
        <end position="199"/>
    </location>
</feature>
<proteinExistence type="inferred from homology"/>
<evidence type="ECO:0000256" key="6">
    <source>
        <dbReference type="SAM" id="MobiDB-lite"/>
    </source>
</evidence>
<keyword evidence="5" id="KW-0503">Monooxygenase</keyword>
<evidence type="ECO:0000313" key="9">
    <source>
        <dbReference type="Proteomes" id="UP001456524"/>
    </source>
</evidence>
<evidence type="ECO:0000256" key="1">
    <source>
        <dbReference type="ARBA" id="ARBA00007992"/>
    </source>
</evidence>
<dbReference type="Gene3D" id="3.50.50.60">
    <property type="entry name" value="FAD/NAD(P)-binding domain"/>
    <property type="match status" value="1"/>
</dbReference>
<evidence type="ECO:0000256" key="4">
    <source>
        <dbReference type="ARBA" id="ARBA00023002"/>
    </source>
</evidence>
<name>A0ABR1XRQ9_9PEZI</name>
<dbReference type="SUPFAM" id="SSF54373">
    <property type="entry name" value="FAD-linked reductases, C-terminal domain"/>
    <property type="match status" value="1"/>
</dbReference>
<comment type="caution">
    <text evidence="8">The sequence shown here is derived from an EMBL/GenBank/DDBJ whole genome shotgun (WGS) entry which is preliminary data.</text>
</comment>
<dbReference type="Proteomes" id="UP001456524">
    <property type="component" value="Unassembled WGS sequence"/>
</dbReference>
<keyword evidence="2" id="KW-0285">Flavoprotein</keyword>
<evidence type="ECO:0000256" key="3">
    <source>
        <dbReference type="ARBA" id="ARBA00022827"/>
    </source>
</evidence>
<protein>
    <recommendedName>
        <fullName evidence="7">FAD-binding domain-containing protein</fullName>
    </recommendedName>
</protein>
<keyword evidence="9" id="KW-1185">Reference proteome</keyword>
<dbReference type="EMBL" id="JBBWUH010000006">
    <property type="protein sequence ID" value="KAK8164251.1"/>
    <property type="molecule type" value="Genomic_DNA"/>
</dbReference>
<dbReference type="PANTHER" id="PTHR13789:SF242">
    <property type="entry name" value="FAD-BINDING DOMAIN-CONTAINING PROTEIN"/>
    <property type="match status" value="1"/>
</dbReference>
<evidence type="ECO:0000256" key="5">
    <source>
        <dbReference type="ARBA" id="ARBA00023033"/>
    </source>
</evidence>
<comment type="similarity">
    <text evidence="1">Belongs to the paxM FAD-dependent monooxygenase family.</text>
</comment>
<evidence type="ECO:0000313" key="8">
    <source>
        <dbReference type="EMBL" id="KAK8164251.1"/>
    </source>
</evidence>
<reference evidence="8 9" key="1">
    <citation type="journal article" date="2022" name="G3 (Bethesda)">
        <title>Enemy or ally: a genomic approach to elucidate the lifestyle of Phyllosticta citrichinaensis.</title>
        <authorList>
            <person name="Buijs V.A."/>
            <person name="Groenewald J.Z."/>
            <person name="Haridas S."/>
            <person name="LaButti K.M."/>
            <person name="Lipzen A."/>
            <person name="Martin F.M."/>
            <person name="Barry K."/>
            <person name="Grigoriev I.V."/>
            <person name="Crous P.W."/>
            <person name="Seidl M.F."/>
        </authorList>
    </citation>
    <scope>NUCLEOTIDE SEQUENCE [LARGE SCALE GENOMIC DNA]</scope>
    <source>
        <strain evidence="8 9">CBS 129764</strain>
    </source>
</reference>
<dbReference type="InterPro" id="IPR002938">
    <property type="entry name" value="FAD-bd"/>
</dbReference>
<feature type="region of interest" description="Disordered" evidence="6">
    <location>
        <begin position="426"/>
        <end position="446"/>
    </location>
</feature>
<dbReference type="Pfam" id="PF01494">
    <property type="entry name" value="FAD_binding_3"/>
    <property type="match status" value="1"/>
</dbReference>
<keyword evidence="3" id="KW-0274">FAD</keyword>
<dbReference type="InterPro" id="IPR050493">
    <property type="entry name" value="FAD-dep_Monooxygenase_BioMet"/>
</dbReference>